<keyword evidence="4" id="KW-0804">Transcription</keyword>
<dbReference type="InterPro" id="IPR044837">
    <property type="entry name" value="REM16-like"/>
</dbReference>
<dbReference type="AlphaFoldDB" id="A0A978UYP5"/>
<dbReference type="GO" id="GO:0005634">
    <property type="term" value="C:nucleus"/>
    <property type="evidence" value="ECO:0007669"/>
    <property type="project" value="UniProtKB-SubCell"/>
</dbReference>
<dbReference type="PROSITE" id="PS50863">
    <property type="entry name" value="B3"/>
    <property type="match status" value="6"/>
</dbReference>
<dbReference type="EMBL" id="JAEACU010000008">
    <property type="protein sequence ID" value="KAH7520111.1"/>
    <property type="molecule type" value="Genomic_DNA"/>
</dbReference>
<dbReference type="PANTHER" id="PTHR31391">
    <property type="entry name" value="B3 DOMAIN-CONTAINING PROTEIN OS11G0197600-RELATED"/>
    <property type="match status" value="1"/>
</dbReference>
<feature type="domain" description="TF-B3" evidence="6">
    <location>
        <begin position="458"/>
        <end position="534"/>
    </location>
</feature>
<evidence type="ECO:0000313" key="7">
    <source>
        <dbReference type="EMBL" id="KAH7520111.1"/>
    </source>
</evidence>
<reference evidence="7" key="1">
    <citation type="journal article" date="2021" name="Front. Plant Sci.">
        <title>Chromosome-Scale Genome Assembly for Chinese Sour Jujube and Insights Into Its Genome Evolution and Domestication Signature.</title>
        <authorList>
            <person name="Shen L.-Y."/>
            <person name="Luo H."/>
            <person name="Wang X.-L."/>
            <person name="Wang X.-M."/>
            <person name="Qiu X.-J."/>
            <person name="Liu H."/>
            <person name="Zhou S.-S."/>
            <person name="Jia K.-H."/>
            <person name="Nie S."/>
            <person name="Bao Y.-T."/>
            <person name="Zhang R.-G."/>
            <person name="Yun Q.-Z."/>
            <person name="Chai Y.-H."/>
            <person name="Lu J.-Y."/>
            <person name="Li Y."/>
            <person name="Zhao S.-W."/>
            <person name="Mao J.-F."/>
            <person name="Jia S.-G."/>
            <person name="Mao Y.-M."/>
        </authorList>
    </citation>
    <scope>NUCLEOTIDE SEQUENCE</scope>
    <source>
        <strain evidence="7">AT0</strain>
        <tissue evidence="7">Leaf</tissue>
    </source>
</reference>
<comment type="subcellular location">
    <subcellularLocation>
        <location evidence="1">Nucleus</location>
    </subcellularLocation>
</comment>
<evidence type="ECO:0000256" key="2">
    <source>
        <dbReference type="ARBA" id="ARBA00023015"/>
    </source>
</evidence>
<dbReference type="GO" id="GO:0003677">
    <property type="term" value="F:DNA binding"/>
    <property type="evidence" value="ECO:0007669"/>
    <property type="project" value="UniProtKB-KW"/>
</dbReference>
<evidence type="ECO:0000313" key="8">
    <source>
        <dbReference type="Proteomes" id="UP000813462"/>
    </source>
</evidence>
<dbReference type="InterPro" id="IPR003340">
    <property type="entry name" value="B3_DNA-bd"/>
</dbReference>
<dbReference type="InterPro" id="IPR015300">
    <property type="entry name" value="DNA-bd_pseudobarrel_sf"/>
</dbReference>
<proteinExistence type="predicted"/>
<evidence type="ECO:0000259" key="6">
    <source>
        <dbReference type="PROSITE" id="PS50863"/>
    </source>
</evidence>
<dbReference type="SMART" id="SM01019">
    <property type="entry name" value="B3"/>
    <property type="match status" value="6"/>
</dbReference>
<keyword evidence="3" id="KW-0238">DNA-binding</keyword>
<evidence type="ECO:0000256" key="5">
    <source>
        <dbReference type="ARBA" id="ARBA00023242"/>
    </source>
</evidence>
<feature type="domain" description="TF-B3" evidence="6">
    <location>
        <begin position="1"/>
        <end position="82"/>
    </location>
</feature>
<dbReference type="Gene3D" id="2.40.330.10">
    <property type="entry name" value="DNA-binding pseudobarrel domain"/>
    <property type="match status" value="6"/>
</dbReference>
<evidence type="ECO:0000256" key="1">
    <source>
        <dbReference type="ARBA" id="ARBA00004123"/>
    </source>
</evidence>
<dbReference type="CDD" id="cd10017">
    <property type="entry name" value="B3_DNA"/>
    <property type="match status" value="6"/>
</dbReference>
<protein>
    <recommendedName>
        <fullName evidence="6">TF-B3 domain-containing protein</fullName>
    </recommendedName>
</protein>
<feature type="domain" description="TF-B3" evidence="6">
    <location>
        <begin position="369"/>
        <end position="447"/>
    </location>
</feature>
<name>A0A978UYP5_ZIZJJ</name>
<keyword evidence="2" id="KW-0805">Transcription regulation</keyword>
<keyword evidence="5" id="KW-0539">Nucleus</keyword>
<organism evidence="7 8">
    <name type="scientific">Ziziphus jujuba var. spinosa</name>
    <dbReference type="NCBI Taxonomy" id="714518"/>
    <lineage>
        <taxon>Eukaryota</taxon>
        <taxon>Viridiplantae</taxon>
        <taxon>Streptophyta</taxon>
        <taxon>Embryophyta</taxon>
        <taxon>Tracheophyta</taxon>
        <taxon>Spermatophyta</taxon>
        <taxon>Magnoliopsida</taxon>
        <taxon>eudicotyledons</taxon>
        <taxon>Gunneridae</taxon>
        <taxon>Pentapetalae</taxon>
        <taxon>rosids</taxon>
        <taxon>fabids</taxon>
        <taxon>Rosales</taxon>
        <taxon>Rhamnaceae</taxon>
        <taxon>Paliureae</taxon>
        <taxon>Ziziphus</taxon>
    </lineage>
</organism>
<dbReference type="SUPFAM" id="SSF101936">
    <property type="entry name" value="DNA-binding pseudobarrel domain"/>
    <property type="match status" value="6"/>
</dbReference>
<dbReference type="PANTHER" id="PTHR31391:SF106">
    <property type="entry name" value="B3 DOMAIN-CONTAINING PROTEIN OS01G0723500"/>
    <property type="match status" value="1"/>
</dbReference>
<dbReference type="Proteomes" id="UP000813462">
    <property type="component" value="Unassembled WGS sequence"/>
</dbReference>
<gene>
    <name evidence="7" type="ORF">FEM48_Zijuj08G0109300</name>
</gene>
<feature type="domain" description="TF-B3" evidence="6">
    <location>
        <begin position="781"/>
        <end position="876"/>
    </location>
</feature>
<feature type="domain" description="TF-B3" evidence="6">
    <location>
        <begin position="193"/>
        <end position="296"/>
    </location>
</feature>
<feature type="domain" description="TF-B3" evidence="6">
    <location>
        <begin position="648"/>
        <end position="752"/>
    </location>
</feature>
<dbReference type="Pfam" id="PF02362">
    <property type="entry name" value="B3"/>
    <property type="match status" value="6"/>
</dbReference>
<comment type="caution">
    <text evidence="7">The sequence shown here is derived from an EMBL/GenBank/DDBJ whole genome shotgun (WGS) entry which is preliminary data.</text>
</comment>
<accession>A0A978UYP5</accession>
<sequence length="876" mass="101652">MQKLPPKFVRKCKKNLPDLIVLEVPDGKTWEMKLEKDDDGKVWLRKGWPEFAHYYSIRKGYFLVFKYNKEKSNFHVCILDENTSTDIDYPTNHSKTTANNIQGKIETESDNDDDDDHSVQILDYFPKYQTGWKREPTESLRSQKVKTNRTGLKFPKQKGIKRGKQTKILHRLTVEDKARAIKRAKAFRSKYPLFEVVMQPTYASGMYLIIPTGFAQKHLGNQRRKLILRNSDGKTWRVQYIYEANARPKAKLSSGWRQFARENGVEVVAMEIEYPTNPRHFNKKSNVGKDKLIEPKREEMEYDDSLFPKTGDKSSFQYSRPHKRMRTMDNLSKPKSNVIGWKQRLSNTERDKAIERAVSGFKSENPFFSVVMQPSYVITGINNLSIPASFARSMLGKKRQEVELKLGKKRWNVKLLKNGAKYILSGGWIEFAKDNLLRVGDVCSFQMVQRKPVVLQRIPRKFVRKYGETLTSPITLRLPCGLEWQIELEKCGGEVRLVKGWLEFAKHYSIEQGHFLVFRYEGNSNFHVIIFDNTAVEIEYPIDPTQFDKKSNVGKDKVIEPKREEMEYDDSLFPKTGDESSFQYSRPQKRMRTINKTYSTHLSKPKSNVIGRKQRLSNSERDKAIGRAVSGFKSENPFFLVVMQPSYVISGLNNVVSLDFEDNIIPRKFAERYMTKNEGELTLRISDDRCWPIRYKTKISLNNKSERTEIVNRGWKAFAGDNNLEVGDVCIFELIASGNKILHFQVSIVRHADHITPGKFEEKNSERPSIFSEGSASKYPSFQLLLPISSFRCSHLSIPCGFARTMFKKKRRQELELKVGKKRWHVKLINDGTKYFLSGGWIVFAKDNRLRAGDVCCFQIIQRKPVVLQVSITRTN</sequence>
<evidence type="ECO:0000256" key="3">
    <source>
        <dbReference type="ARBA" id="ARBA00023125"/>
    </source>
</evidence>
<evidence type="ECO:0000256" key="4">
    <source>
        <dbReference type="ARBA" id="ARBA00023163"/>
    </source>
</evidence>